<evidence type="ECO:0008006" key="3">
    <source>
        <dbReference type="Google" id="ProtNLM"/>
    </source>
</evidence>
<dbReference type="Proteomes" id="UP000187013">
    <property type="component" value="Unassembled WGS sequence"/>
</dbReference>
<accession>A0A1Q3AFG5</accession>
<comment type="caution">
    <text evidence="1">The sequence shown here is derived from an EMBL/GenBank/DDBJ whole genome shotgun (WGS) entry which is preliminary data.</text>
</comment>
<protein>
    <recommendedName>
        <fullName evidence="3">Cleavage/polyadenylation specificity factor A subunit N-terminal domain-containing protein</fullName>
    </recommendedName>
</protein>
<name>A0A1Q3AFG5_ZYGRO</name>
<evidence type="ECO:0000313" key="2">
    <source>
        <dbReference type="Proteomes" id="UP000187013"/>
    </source>
</evidence>
<dbReference type="AlphaFoldDB" id="A0A1Q3AFG5"/>
<dbReference type="EMBL" id="BDGX01000038">
    <property type="protein sequence ID" value="GAV54390.1"/>
    <property type="molecule type" value="Genomic_DNA"/>
</dbReference>
<proteinExistence type="predicted"/>
<sequence>MEDHIVLGELCRSKYVVDSFILRDGTLLIVEPEQICRAVYSHEVTYEKMKTIVTTGYNIAASAYWEPLTGVEYLILLKDCGALELLNSQCERIDLLETGMEQDGGKKFFAFDERDNQIFINLHKNTIFAVEYQLKNKLMYFVKRDEGPRCIFEDVDKIVGMDISWNIDYVSGRDFPTISILLLDNFSHNHYFQVIRQAPKEVHKKKQPWETFINHSNLEAKFEDNRAVLKAISNVGFFIFGPRQVLFIKLPGGYEQTVKDVEFQQYQSFEGCYMPYNLKEDDKINLDGGIMLRRNVTSLEFAGFNSQNQLLKIWLKVIFEDPDELIYHWDALSTEIITINGLISDRQVITRTISLSNRVVILLCDSEGEILFLDMNQMQIVKRISYNLSRVFSSDIVGADFHKLVNCGGSPNNKGFVESKFWGHSNFFSLIESFDSEYQVMQLWNNDGGVWWKDSSGHILCNGKLVDTYMPPIHIASDGTIIKDSSVITWADIFNDPNGNYAYVSEDGHIGWSDETETVSLDKLRSSSLVKYILTCSKLENGSKVTVLSADNKLTILQDTQTLGKGIDVSNELDSIACMSVVSWRGSLRILITDIDGKLCELDVEKVKICSKHKIGAQRAEICPVTGREFFLIYTKDDLLLMSPTETGKFEFARIDMQKRISKIAAKDGSAIAILDNDFKIHQYAIPNEIPLPNVINKRIESDLYVHKKFISLSCSTRYVVTSSLRPAYSELLQRVKYYTEIQLHDLETQKTVSQYDLSENYPQALVSDIVALPFNKESFLSGGMNQNSLYAMQLAFDRVFIVSLNYEMAEDESLDNLLLFSIDDNNGTIEFLQGVNTDHSITALLNYHNRTLITAGDVLQAYKIDYLLEENTFKIGLVSNDVRCGGLINTIVRLPYIHQPSKLSEAKRRKVQDESRANERILILNILRGLQEYSLTQKENGAQDNLRISAVTSSKKSSFGDQLNASGLTTHLAMCHMRGITWLITGGTDRTIFLYCIPADDEPSIIQLKLPGDIVSICSLSKSHESPYPFGEESLIKCETKPISILFTINTSRGEFSIGNSNDPKILRKCKTTDGKRMEEQSRFIQLEDGQSDLIFTDTRILTDSSLEKYFERAVL</sequence>
<dbReference type="InterPro" id="IPR011047">
    <property type="entry name" value="Quinoprotein_ADH-like_sf"/>
</dbReference>
<organism evidence="1 2">
    <name type="scientific">Zygosaccharomyces rouxii</name>
    <dbReference type="NCBI Taxonomy" id="4956"/>
    <lineage>
        <taxon>Eukaryota</taxon>
        <taxon>Fungi</taxon>
        <taxon>Dikarya</taxon>
        <taxon>Ascomycota</taxon>
        <taxon>Saccharomycotina</taxon>
        <taxon>Saccharomycetes</taxon>
        <taxon>Saccharomycetales</taxon>
        <taxon>Saccharomycetaceae</taxon>
        <taxon>Zygosaccharomyces</taxon>
    </lineage>
</organism>
<dbReference type="SUPFAM" id="SSF50998">
    <property type="entry name" value="Quinoprotein alcohol dehydrogenase-like"/>
    <property type="match status" value="1"/>
</dbReference>
<evidence type="ECO:0000313" key="1">
    <source>
        <dbReference type="EMBL" id="GAV54390.1"/>
    </source>
</evidence>
<gene>
    <name evidence="1" type="ORF">ZYGR_0AL01220</name>
</gene>
<reference evidence="1 2" key="1">
    <citation type="submission" date="2016-08" db="EMBL/GenBank/DDBJ databases">
        <title>Draft genome sequence of allopolyploid Zygosaccharomyces rouxii.</title>
        <authorList>
            <person name="Watanabe J."/>
            <person name="Uehara K."/>
            <person name="Mogi Y."/>
            <person name="Tsukioka Y."/>
        </authorList>
    </citation>
    <scope>NUCLEOTIDE SEQUENCE [LARGE SCALE GENOMIC DNA]</scope>
    <source>
        <strain evidence="1 2">NBRC 110957</strain>
    </source>
</reference>
<dbReference type="OrthoDB" id="4063069at2759"/>